<keyword evidence="5" id="KW-1185">Reference proteome</keyword>
<feature type="coiled-coil region" evidence="1">
    <location>
        <begin position="258"/>
        <end position="285"/>
    </location>
</feature>
<name>A0A835QCS8_VANPL</name>
<evidence type="ECO:0000313" key="4">
    <source>
        <dbReference type="EMBL" id="KAG0467249.1"/>
    </source>
</evidence>
<evidence type="ECO:0000256" key="2">
    <source>
        <dbReference type="SAM" id="MobiDB-lite"/>
    </source>
</evidence>
<evidence type="ECO:0000259" key="3">
    <source>
        <dbReference type="Pfam" id="PF16561"/>
    </source>
</evidence>
<feature type="domain" description="AMP-activated protein kinase glycogen-binding" evidence="3">
    <location>
        <begin position="328"/>
        <end position="403"/>
    </location>
</feature>
<dbReference type="AlphaFoldDB" id="A0A835QCS8"/>
<dbReference type="CDD" id="cd02859">
    <property type="entry name" value="E_set_AMPKbeta_like_N"/>
    <property type="match status" value="1"/>
</dbReference>
<dbReference type="Pfam" id="PF16561">
    <property type="entry name" value="AMPK1_CBM"/>
    <property type="match status" value="1"/>
</dbReference>
<comment type="caution">
    <text evidence="4">The sequence shown here is derived from an EMBL/GenBank/DDBJ whole genome shotgun (WGS) entry which is preliminary data.</text>
</comment>
<reference evidence="4 5" key="1">
    <citation type="journal article" date="2020" name="Nat. Food">
        <title>A phased Vanilla planifolia genome enables genetic improvement of flavour and production.</title>
        <authorList>
            <person name="Hasing T."/>
            <person name="Tang H."/>
            <person name="Brym M."/>
            <person name="Khazi F."/>
            <person name="Huang T."/>
            <person name="Chambers A.H."/>
        </authorList>
    </citation>
    <scope>NUCLEOTIDE SEQUENCE [LARGE SCALE GENOMIC DNA]</scope>
    <source>
        <tissue evidence="4">Leaf</tissue>
    </source>
</reference>
<gene>
    <name evidence="4" type="ORF">HPP92_018829</name>
</gene>
<organism evidence="4 5">
    <name type="scientific">Vanilla planifolia</name>
    <name type="common">Vanilla</name>
    <dbReference type="NCBI Taxonomy" id="51239"/>
    <lineage>
        <taxon>Eukaryota</taxon>
        <taxon>Viridiplantae</taxon>
        <taxon>Streptophyta</taxon>
        <taxon>Embryophyta</taxon>
        <taxon>Tracheophyta</taxon>
        <taxon>Spermatophyta</taxon>
        <taxon>Magnoliopsida</taxon>
        <taxon>Liliopsida</taxon>
        <taxon>Asparagales</taxon>
        <taxon>Orchidaceae</taxon>
        <taxon>Vanilloideae</taxon>
        <taxon>Vanilleae</taxon>
        <taxon>Vanilla</taxon>
    </lineage>
</organism>
<dbReference type="SUPFAM" id="SSF81296">
    <property type="entry name" value="E set domains"/>
    <property type="match status" value="1"/>
</dbReference>
<dbReference type="GO" id="GO:0009507">
    <property type="term" value="C:chloroplast"/>
    <property type="evidence" value="ECO:0007669"/>
    <property type="project" value="UniProtKB-ARBA"/>
</dbReference>
<evidence type="ECO:0000256" key="1">
    <source>
        <dbReference type="SAM" id="Coils"/>
    </source>
</evidence>
<dbReference type="PANTHER" id="PTHR47434:SF1">
    <property type="entry name" value="PROTEIN PTST HOMOLOG 2, CHLOROPLASTIC"/>
    <property type="match status" value="1"/>
</dbReference>
<keyword evidence="1" id="KW-0175">Coiled coil</keyword>
<dbReference type="InterPro" id="IPR014756">
    <property type="entry name" value="Ig_E-set"/>
</dbReference>
<dbReference type="OrthoDB" id="5402974at2759"/>
<evidence type="ECO:0000313" key="5">
    <source>
        <dbReference type="Proteomes" id="UP000636800"/>
    </source>
</evidence>
<protein>
    <recommendedName>
        <fullName evidence="3">AMP-activated protein kinase glycogen-binding domain-containing protein</fullName>
    </recommendedName>
</protein>
<dbReference type="InterPro" id="IPR032640">
    <property type="entry name" value="AMPK1_CBM"/>
</dbReference>
<dbReference type="Gene3D" id="2.60.40.10">
    <property type="entry name" value="Immunoglobulins"/>
    <property type="match status" value="1"/>
</dbReference>
<dbReference type="EMBL" id="JADCNL010000009">
    <property type="protein sequence ID" value="KAG0467249.1"/>
    <property type="molecule type" value="Genomic_DNA"/>
</dbReference>
<dbReference type="InterPro" id="IPR013783">
    <property type="entry name" value="Ig-like_fold"/>
</dbReference>
<dbReference type="Proteomes" id="UP000636800">
    <property type="component" value="Unassembled WGS sequence"/>
</dbReference>
<proteinExistence type="predicted"/>
<sequence>MATLTTPCAGMFFLSGDRFGRVAFQFSGRRKEFAARVKPSLQPLLLGQSPGFPNGKRGRGRGRGGEIWAEEELGGRYELEAEIYGFMAKSENPSEFPSKEALIAAGREDLAIAIAKEGGWLAYGWNLDEEENGKHSRGVSNLAHEEPCEEDWITSPQETPSVAVEACLNDDSYNHSACSEGSSRSSSSRRPMETEASENLGIEGILIRLEKERTIAFGFLLQKDKKRKIAKEQNRTDVVAGHSNAQNHQNQESLLLDLHKLSDVVEFQQNEIKKARDILRSTKAKLAVMEGKITLQATETHKLLQQQNQRKHEASSQTSLFLLLHSLCITWSGSASEVLVAGSFDGWINHRRMEKSNTGMFTLKLQLYPGRYEIKFIVDGVWAVDPLRPIVRNNGFENNLLIVP</sequence>
<dbReference type="PANTHER" id="PTHR47434">
    <property type="entry name" value="PROTEIN PTST HOMOLOG 3, CHLOROPLASTIC"/>
    <property type="match status" value="1"/>
</dbReference>
<accession>A0A835QCS8</accession>
<feature type="region of interest" description="Disordered" evidence="2">
    <location>
        <begin position="175"/>
        <end position="196"/>
    </location>
</feature>